<feature type="compositionally biased region" description="Polar residues" evidence="3">
    <location>
        <begin position="1803"/>
        <end position="1816"/>
    </location>
</feature>
<dbReference type="PANTHER" id="PTHR32083">
    <property type="entry name" value="CILIA AND FLAGELLA-ASSOCIATED PROTEIN 58-RELATED"/>
    <property type="match status" value="1"/>
</dbReference>
<feature type="region of interest" description="Disordered" evidence="3">
    <location>
        <begin position="1"/>
        <end position="71"/>
    </location>
</feature>
<feature type="compositionally biased region" description="Polar residues" evidence="3">
    <location>
        <begin position="594"/>
        <end position="610"/>
    </location>
</feature>
<keyword evidence="5" id="KW-1185">Reference proteome</keyword>
<accession>A0ABR4ADV6</accession>
<evidence type="ECO:0000256" key="3">
    <source>
        <dbReference type="SAM" id="MobiDB-lite"/>
    </source>
</evidence>
<keyword evidence="1 2" id="KW-0175">Coiled coil</keyword>
<proteinExistence type="predicted"/>
<feature type="compositionally biased region" description="Basic and acidic residues" evidence="3">
    <location>
        <begin position="454"/>
        <end position="470"/>
    </location>
</feature>
<feature type="compositionally biased region" description="Low complexity" evidence="3">
    <location>
        <begin position="370"/>
        <end position="380"/>
    </location>
</feature>
<reference evidence="4 5" key="1">
    <citation type="submission" date="2024-09" db="EMBL/GenBank/DDBJ databases">
        <title>Rethinking Asexuality: The Enigmatic Case of Functional Sexual Genes in Lepraria (Stereocaulaceae).</title>
        <authorList>
            <person name="Doellman M."/>
            <person name="Sun Y."/>
            <person name="Barcenas-Pena A."/>
            <person name="Lumbsch H.T."/>
            <person name="Grewe F."/>
        </authorList>
    </citation>
    <scope>NUCLEOTIDE SEQUENCE [LARGE SCALE GENOMIC DNA]</scope>
    <source>
        <strain evidence="4 5">Mercado 3170</strain>
    </source>
</reference>
<feature type="compositionally biased region" description="Basic and acidic residues" evidence="3">
    <location>
        <begin position="496"/>
        <end position="507"/>
    </location>
</feature>
<feature type="compositionally biased region" description="Basic and acidic residues" evidence="3">
    <location>
        <begin position="427"/>
        <end position="447"/>
    </location>
</feature>
<feature type="region of interest" description="Disordered" evidence="3">
    <location>
        <begin position="1076"/>
        <end position="1120"/>
    </location>
</feature>
<feature type="region of interest" description="Disordered" evidence="3">
    <location>
        <begin position="851"/>
        <end position="878"/>
    </location>
</feature>
<dbReference type="EMBL" id="JBEFKJ010000011">
    <property type="protein sequence ID" value="KAL2043305.1"/>
    <property type="molecule type" value="Genomic_DNA"/>
</dbReference>
<dbReference type="PANTHER" id="PTHR32083:SF0">
    <property type="entry name" value="CILIA AND FLAGELLA-ASSOCIATED PROTEIN 58"/>
    <property type="match status" value="1"/>
</dbReference>
<feature type="region of interest" description="Disordered" evidence="3">
    <location>
        <begin position="194"/>
        <end position="229"/>
    </location>
</feature>
<evidence type="ECO:0000313" key="5">
    <source>
        <dbReference type="Proteomes" id="UP001590950"/>
    </source>
</evidence>
<feature type="compositionally biased region" description="Polar residues" evidence="3">
    <location>
        <begin position="1364"/>
        <end position="1373"/>
    </location>
</feature>
<comment type="caution">
    <text evidence="4">The sequence shown here is derived from an EMBL/GenBank/DDBJ whole genome shotgun (WGS) entry which is preliminary data.</text>
</comment>
<feature type="region of interest" description="Disordered" evidence="3">
    <location>
        <begin position="370"/>
        <end position="520"/>
    </location>
</feature>
<feature type="region of interest" description="Disordered" evidence="3">
    <location>
        <begin position="908"/>
        <end position="1027"/>
    </location>
</feature>
<feature type="compositionally biased region" description="Basic and acidic residues" evidence="3">
    <location>
        <begin position="1374"/>
        <end position="1384"/>
    </location>
</feature>
<feature type="compositionally biased region" description="Polar residues" evidence="3">
    <location>
        <begin position="1854"/>
        <end position="1865"/>
    </location>
</feature>
<feature type="region of interest" description="Disordered" evidence="3">
    <location>
        <begin position="1803"/>
        <end position="1929"/>
    </location>
</feature>
<feature type="compositionally biased region" description="Low complexity" evidence="3">
    <location>
        <begin position="205"/>
        <end position="218"/>
    </location>
</feature>
<feature type="region of interest" description="Disordered" evidence="3">
    <location>
        <begin position="549"/>
        <end position="639"/>
    </location>
</feature>
<feature type="region of interest" description="Disordered" evidence="3">
    <location>
        <begin position="660"/>
        <end position="724"/>
    </location>
</feature>
<feature type="coiled-coil region" evidence="2">
    <location>
        <begin position="1657"/>
        <end position="1684"/>
    </location>
</feature>
<evidence type="ECO:0000313" key="4">
    <source>
        <dbReference type="EMBL" id="KAL2043305.1"/>
    </source>
</evidence>
<dbReference type="Proteomes" id="UP001590950">
    <property type="component" value="Unassembled WGS sequence"/>
</dbReference>
<feature type="compositionally biased region" description="Basic and acidic residues" evidence="3">
    <location>
        <begin position="908"/>
        <end position="922"/>
    </location>
</feature>
<evidence type="ECO:0000256" key="1">
    <source>
        <dbReference type="ARBA" id="ARBA00023054"/>
    </source>
</evidence>
<feature type="compositionally biased region" description="Basic and acidic residues" evidence="3">
    <location>
        <begin position="858"/>
        <end position="878"/>
    </location>
</feature>
<gene>
    <name evidence="4" type="ORF">N7G274_003611</name>
</gene>
<evidence type="ECO:0008006" key="6">
    <source>
        <dbReference type="Google" id="ProtNLM"/>
    </source>
</evidence>
<feature type="region of interest" description="Disordered" evidence="3">
    <location>
        <begin position="1362"/>
        <end position="1384"/>
    </location>
</feature>
<feature type="region of interest" description="Disordered" evidence="3">
    <location>
        <begin position="1626"/>
        <end position="1645"/>
    </location>
</feature>
<sequence length="1929" mass="213407">METLSPLYPVDPNVPSRKLSAGSQGSDKPLPPPPQLLARTMSEAPILNTPSNALELSPHASKPSLSGAPSFQRPKKRVIWKNRGIIIALPIDSELGRSTSKESYLNSEEVANRLDDWSSKGYDTKGFVLAPMLFDMPLNSEGQSRAVYPDPEDYERERANHCYKVSIPDRREWEAYVNQLKEEKLRALGVSFGDEDLPRKSPTPSLMSRQASSQSSAMVTSPALAPSSGQAMPFTQNFQGPMNPAAQFGKPGVSHFPRYSMAMPFGEKPFSPSNQYPQPFQSPVPGAWSPQQFMGSQPGSRVVSPLVNASHVQDITGALSPALPLPLAQAPLQTPTGPISSLQASFMRQQQALQQAQQLQAQQQLQQLQEMQEMQKQHQASPQPHLQPITGNSQSQRRKMQAPPIESQPEIASPTPRGHRQNPSETLQKEVDENEAYLERSTSHGEGTHGVLADGKEESCNGDSAPEKIVESISKAVNLDASDLDTNPSLAGTPDFPERRTKARQDGHMAGLSTSSKVSSSKLNVNAPEFKFESTKAFDPAVFACLGNQEAPNKPAPQAATSAFEINHSKKPSSGPSGTKFNVAAPVFTPANARKSTIPSGDFSFSTSGPSFRPDAPVFQPSGPQPAAAGHTSEKENSVDAVRKIFGDIKFHEVIKPAKKSRALPIIRPGDSSEDRRKSVADMDGQEDESGRITQADGRQKRMRRDADDADQVPLFASPNQTPWLEEGFDDRAAYFSRTPSAKSAETTVDVANELLQEVLDNMSATEASELMRDDESVDTNSRPFEAHAFHDIDEAASLNAAQPPGASREKGLKLDNPTPDEIAEATKIFLDRAPQYRTSFDQALEIRMSGSRSPCLPEDHDKEYPNHIHQEDGVDRRDHAKQDIMNSVRYVEAPESSYHELDAVMKHLNRDDSDRGIERRPSPYRRRSVSMSPIRSPAPDVRDTVRTRQLLPPSNIRSDAPSPSPNRLHGKFQYLPPIDTESVSTSTREMVARNARHSPSYRPSKTSPPVHRLNSPGSTPPSDWNDAISDVDEARFRSRTGFFDNRVNDLVGDIIQQRLGPLEKTLSCIQESLTALSGRSTSRRPRSSGKVGIEHSDADDEDETDDLRPSSRMKSPLRDRKYDQLKSILNEMTAAQQNFAPVSQLAEVMNAVKDLKGSIPQVAAAPAQPEDIRAIIEDALGRQGRGKSGPVRESTQAATIEKNQLQIAGLESMLKAAEGRADDELQARRSTEDALADNQRLLRQALQEAAQQRESAEATERSLQEYHEERHQVIQRTAMLEGSQESLEKNISDLSDKNAALEDTLAEYRLSSDQWRSEIDDVRHENKDLRRNIDSLKAELHESIQSRQALRSKLDHLQEDMTKSSQEMASDQSRWRGKEEEHTTRLEMLSARLEAEARTRERLELEIERLEAQDKEAMAARFRVEQTQKANAQLETMIAQLRTECHEYQRAAARFEREFQDAREAGKLEVQRTRATMELNIQAANNQVNVVRAELENVIARLQQQIKASIADADYAKARHEVLLEEASESRNAALQEAQDAREAALQEHYRFHERTLAELKAEHERALNHAIEDKERSETYIGKRLNLADEKVVHYKDRVSLLEEKLEIAKTAAQAAVQAAQAKKASSPLPTRTQHFSSASSIPEKISPQALRESIMVLQEQLQERESRIEQLESELLAVDTTAPAKLKDADIEITWLRELLGVRIDDLEDIITTLSQPAYDREAVKDAAIRLKANLQMEQQEKERALAGGQTFPSLASISNLASTPRAIPLAAAAAWGNWRKGRKQSQDFGNLSAIANGSAYQHQTPSKSSPQSFFAGLMTPPSTDVRTTPPLSGEEERRPSSSLSSRQRTVRSPTTPRQSMSGALRNEPLKQAPVTPPLMRKASYDPDASESAGFGDFGDEGIEGSHMTGEDEPFGPKLGGIVGGT</sequence>
<organism evidence="4 5">
    <name type="scientific">Stereocaulon virgatum</name>
    <dbReference type="NCBI Taxonomy" id="373712"/>
    <lineage>
        <taxon>Eukaryota</taxon>
        <taxon>Fungi</taxon>
        <taxon>Dikarya</taxon>
        <taxon>Ascomycota</taxon>
        <taxon>Pezizomycotina</taxon>
        <taxon>Lecanoromycetes</taxon>
        <taxon>OSLEUM clade</taxon>
        <taxon>Lecanoromycetidae</taxon>
        <taxon>Lecanorales</taxon>
        <taxon>Lecanorineae</taxon>
        <taxon>Stereocaulaceae</taxon>
        <taxon>Stereocaulon</taxon>
    </lineage>
</organism>
<feature type="compositionally biased region" description="Polar residues" evidence="3">
    <location>
        <begin position="1630"/>
        <end position="1643"/>
    </location>
</feature>
<feature type="compositionally biased region" description="Basic and acidic residues" evidence="3">
    <location>
        <begin position="671"/>
        <end position="681"/>
    </location>
</feature>
<protein>
    <recommendedName>
        <fullName evidence="6">Myosin class II heavy chain</fullName>
    </recommendedName>
</protein>
<evidence type="ECO:0000256" key="2">
    <source>
        <dbReference type="SAM" id="Coils"/>
    </source>
</evidence>
<name>A0ABR4ADV6_9LECA</name>
<feature type="compositionally biased region" description="Polar residues" evidence="3">
    <location>
        <begin position="381"/>
        <end position="395"/>
    </location>
</feature>